<dbReference type="Pfam" id="PF21773">
    <property type="entry name" value="ODAD1_CC"/>
    <property type="match status" value="1"/>
</dbReference>
<keyword evidence="4" id="KW-1185">Reference proteome</keyword>
<dbReference type="RefSeq" id="XP_064074847.1">
    <property type="nucleotide sequence ID" value="XM_064218777.1"/>
</dbReference>
<dbReference type="GeneID" id="113399595"/>
<evidence type="ECO:0000313" key="5">
    <source>
        <dbReference type="RefSeq" id="XP_064074847.1"/>
    </source>
</evidence>
<organism evidence="4 5">
    <name type="scientific">Vanessa tameamea</name>
    <name type="common">Kamehameha butterfly</name>
    <dbReference type="NCBI Taxonomy" id="334116"/>
    <lineage>
        <taxon>Eukaryota</taxon>
        <taxon>Metazoa</taxon>
        <taxon>Ecdysozoa</taxon>
        <taxon>Arthropoda</taxon>
        <taxon>Hexapoda</taxon>
        <taxon>Insecta</taxon>
        <taxon>Pterygota</taxon>
        <taxon>Neoptera</taxon>
        <taxon>Endopterygota</taxon>
        <taxon>Lepidoptera</taxon>
        <taxon>Glossata</taxon>
        <taxon>Ditrysia</taxon>
        <taxon>Papilionoidea</taxon>
        <taxon>Nymphalidae</taxon>
        <taxon>Nymphalinae</taxon>
        <taxon>Vanessa</taxon>
    </lineage>
</organism>
<evidence type="ECO:0000313" key="4">
    <source>
        <dbReference type="Proteomes" id="UP001652626"/>
    </source>
</evidence>
<name>A0ABM4AU62_VANTA</name>
<dbReference type="InterPro" id="IPR049258">
    <property type="entry name" value="ODAD1_CC"/>
</dbReference>
<gene>
    <name evidence="5" type="primary">LOC113399595</name>
</gene>
<protein>
    <submittedName>
        <fullName evidence="5">Uncharacterized protein LOC113399595 isoform X2</fullName>
    </submittedName>
</protein>
<keyword evidence="1 2" id="KW-0175">Coiled coil</keyword>
<feature type="coiled-coil region" evidence="2">
    <location>
        <begin position="26"/>
        <end position="67"/>
    </location>
</feature>
<sequence>MDQIDGLLQRKNKQMIKLKGAVSSNNGQIEERRNLSENRLTSAENKLEAATRRFNVVQCENKKIRDEIKHMLNDRAIFNQSWTKMLNSLNKGKKFLTDLFESSTLAYDQRDEWCTKLKSVQDKGKIDQMVQIQEMRDLQKAFDHEMKLYNFLAKKGVIRINKKEEEREEAIKKKQEEDIRKKIDYYTKILDDIRDYTKEYNAEQIVETFQRVDDENFSIYKLLNEFCAENEVLRRNLKEIQRNIVDRKDWNEMMEEKRQRQLESLKEKLEEQKITTEDKRNQLMSKVELINDTMDKVNEIFKALDCPTEPYKNLLGEKIPSLHHLGLTFRLITDKIKEMVQVAYYYERFVQKKGDKNSSRLKKYTVHPEPLDCWTATPISFLVPADPCPSCVEARWLSRVSDTPEIPFDKLQIISALTDLSEDPAFERSDRIHPLNECRVPRSRLILARRYMQY</sequence>
<dbReference type="InterPro" id="IPR051876">
    <property type="entry name" value="ODA-DC/CCD"/>
</dbReference>
<dbReference type="PANTHER" id="PTHR21694">
    <property type="entry name" value="COILED-COIL DOMAIN-CONTAINING PROTEIN 63"/>
    <property type="match status" value="1"/>
</dbReference>
<evidence type="ECO:0000256" key="2">
    <source>
        <dbReference type="SAM" id="Coils"/>
    </source>
</evidence>
<accession>A0ABM4AU62</accession>
<feature type="domain" description="ODAD1 central coiled coil region" evidence="3">
    <location>
        <begin position="41"/>
        <end position="317"/>
    </location>
</feature>
<dbReference type="Proteomes" id="UP001652626">
    <property type="component" value="Chromosome 24"/>
</dbReference>
<proteinExistence type="predicted"/>
<feature type="coiled-coil region" evidence="2">
    <location>
        <begin position="223"/>
        <end position="286"/>
    </location>
</feature>
<dbReference type="PANTHER" id="PTHR21694:SF18">
    <property type="entry name" value="COILED-COIL DOMAIN-CONTAINING PROTEIN 63"/>
    <property type="match status" value="1"/>
</dbReference>
<reference evidence="5" key="1">
    <citation type="submission" date="2025-08" db="UniProtKB">
        <authorList>
            <consortium name="RefSeq"/>
        </authorList>
    </citation>
    <scope>IDENTIFICATION</scope>
    <source>
        <tissue evidence="5">Whole body</tissue>
    </source>
</reference>
<evidence type="ECO:0000259" key="3">
    <source>
        <dbReference type="Pfam" id="PF21773"/>
    </source>
</evidence>
<evidence type="ECO:0000256" key="1">
    <source>
        <dbReference type="ARBA" id="ARBA00023054"/>
    </source>
</evidence>